<dbReference type="AlphaFoldDB" id="A0A8J3FTB6"/>
<proteinExistence type="predicted"/>
<reference evidence="1" key="1">
    <citation type="journal article" date="2014" name="Int. J. Syst. Evol. Microbiol.">
        <title>Complete genome sequence of Corynebacterium casei LMG S-19264T (=DSM 44701T), isolated from a smear-ripened cheese.</title>
        <authorList>
            <consortium name="US DOE Joint Genome Institute (JGI-PGF)"/>
            <person name="Walter F."/>
            <person name="Albersmeier A."/>
            <person name="Kalinowski J."/>
            <person name="Ruckert C."/>
        </authorList>
    </citation>
    <scope>NUCLEOTIDE SEQUENCE</scope>
    <source>
        <strain evidence="1">CGMCC 4.5737</strain>
    </source>
</reference>
<sequence length="89" mass="9384">MTDFRACATQDGGRNPALEKALPTPLIDYATHCAGGRGNTEGPDLDHEGPFRGGTVSVRRVLAFEGRADRATRGAPGHVRRFAPPVSGV</sequence>
<keyword evidence="2" id="KW-1185">Reference proteome</keyword>
<evidence type="ECO:0000313" key="2">
    <source>
        <dbReference type="Proteomes" id="UP000637578"/>
    </source>
</evidence>
<name>A0A8J3FTB6_9PSEU</name>
<gene>
    <name evidence="1" type="ORF">GCM10012275_06080</name>
</gene>
<protein>
    <submittedName>
        <fullName evidence="1">Uncharacterized protein</fullName>
    </submittedName>
</protein>
<dbReference type="Proteomes" id="UP000637578">
    <property type="component" value="Unassembled WGS sequence"/>
</dbReference>
<accession>A0A8J3FTB6</accession>
<comment type="caution">
    <text evidence="1">The sequence shown here is derived from an EMBL/GenBank/DDBJ whole genome shotgun (WGS) entry which is preliminary data.</text>
</comment>
<evidence type="ECO:0000313" key="1">
    <source>
        <dbReference type="EMBL" id="GGM37841.1"/>
    </source>
</evidence>
<dbReference type="EMBL" id="BMMK01000002">
    <property type="protein sequence ID" value="GGM37841.1"/>
    <property type="molecule type" value="Genomic_DNA"/>
</dbReference>
<organism evidence="1 2">
    <name type="scientific">Longimycelium tulufanense</name>
    <dbReference type="NCBI Taxonomy" id="907463"/>
    <lineage>
        <taxon>Bacteria</taxon>
        <taxon>Bacillati</taxon>
        <taxon>Actinomycetota</taxon>
        <taxon>Actinomycetes</taxon>
        <taxon>Pseudonocardiales</taxon>
        <taxon>Pseudonocardiaceae</taxon>
        <taxon>Longimycelium</taxon>
    </lineage>
</organism>
<reference evidence="1" key="2">
    <citation type="submission" date="2020-09" db="EMBL/GenBank/DDBJ databases">
        <authorList>
            <person name="Sun Q."/>
            <person name="Zhou Y."/>
        </authorList>
    </citation>
    <scope>NUCLEOTIDE SEQUENCE</scope>
    <source>
        <strain evidence="1">CGMCC 4.5737</strain>
    </source>
</reference>